<keyword evidence="13" id="KW-0812">Transmembrane</keyword>
<dbReference type="PRINTS" id="PR00344">
    <property type="entry name" value="BCTRLSENSOR"/>
</dbReference>
<evidence type="ECO:0000256" key="12">
    <source>
        <dbReference type="SAM" id="Coils"/>
    </source>
</evidence>
<comment type="catalytic activity">
    <reaction evidence="1">
        <text>ATP + protein L-histidine = ADP + protein N-phospho-L-histidine.</text>
        <dbReference type="EC" id="2.7.13.3"/>
    </reaction>
</comment>
<keyword evidence="17" id="KW-1185">Reference proteome</keyword>
<dbReference type="EMBL" id="VLXZ01000004">
    <property type="protein sequence ID" value="TSB46883.1"/>
    <property type="molecule type" value="Genomic_DNA"/>
</dbReference>
<dbReference type="PROSITE" id="PS50885">
    <property type="entry name" value="HAMP"/>
    <property type="match status" value="1"/>
</dbReference>
<evidence type="ECO:0000256" key="11">
    <source>
        <dbReference type="ARBA" id="ARBA00023136"/>
    </source>
</evidence>
<dbReference type="Gene3D" id="1.10.287.130">
    <property type="match status" value="1"/>
</dbReference>
<dbReference type="CDD" id="cd00082">
    <property type="entry name" value="HisKA"/>
    <property type="match status" value="1"/>
</dbReference>
<dbReference type="SUPFAM" id="SSF55874">
    <property type="entry name" value="ATPase domain of HSP90 chaperone/DNA topoisomerase II/histidine kinase"/>
    <property type="match status" value="1"/>
</dbReference>
<keyword evidence="9" id="KW-0067">ATP-binding</keyword>
<protein>
    <recommendedName>
        <fullName evidence="3">histidine kinase</fullName>
        <ecNumber evidence="3">2.7.13.3</ecNumber>
    </recommendedName>
</protein>
<feature type="transmembrane region" description="Helical" evidence="13">
    <location>
        <begin position="157"/>
        <end position="179"/>
    </location>
</feature>
<evidence type="ECO:0000259" key="14">
    <source>
        <dbReference type="PROSITE" id="PS50109"/>
    </source>
</evidence>
<dbReference type="InterPro" id="IPR003660">
    <property type="entry name" value="HAMP_dom"/>
</dbReference>
<dbReference type="PANTHER" id="PTHR43711">
    <property type="entry name" value="TWO-COMPONENT HISTIDINE KINASE"/>
    <property type="match status" value="1"/>
</dbReference>
<dbReference type="PROSITE" id="PS50109">
    <property type="entry name" value="HIS_KIN"/>
    <property type="match status" value="1"/>
</dbReference>
<dbReference type="Gene3D" id="6.10.340.10">
    <property type="match status" value="1"/>
</dbReference>
<dbReference type="InterPro" id="IPR036890">
    <property type="entry name" value="HATPase_C_sf"/>
</dbReference>
<dbReference type="Pfam" id="PF00512">
    <property type="entry name" value="HisKA"/>
    <property type="match status" value="1"/>
</dbReference>
<keyword evidence="13" id="KW-1133">Transmembrane helix</keyword>
<evidence type="ECO:0000256" key="7">
    <source>
        <dbReference type="ARBA" id="ARBA00022741"/>
    </source>
</evidence>
<feature type="domain" description="HAMP" evidence="15">
    <location>
        <begin position="181"/>
        <end position="235"/>
    </location>
</feature>
<comment type="subcellular location">
    <subcellularLocation>
        <location evidence="2">Cell membrane</location>
        <topology evidence="2">Multi-pass membrane protein</topology>
    </subcellularLocation>
</comment>
<dbReference type="InterPro" id="IPR050736">
    <property type="entry name" value="Sensor_HK_Regulatory"/>
</dbReference>
<dbReference type="GO" id="GO:0000155">
    <property type="term" value="F:phosphorelay sensor kinase activity"/>
    <property type="evidence" value="ECO:0007669"/>
    <property type="project" value="InterPro"/>
</dbReference>
<feature type="coiled-coil region" evidence="12">
    <location>
        <begin position="227"/>
        <end position="254"/>
    </location>
</feature>
<evidence type="ECO:0000256" key="10">
    <source>
        <dbReference type="ARBA" id="ARBA00023012"/>
    </source>
</evidence>
<evidence type="ECO:0000313" key="16">
    <source>
        <dbReference type="EMBL" id="TSB46883.1"/>
    </source>
</evidence>
<evidence type="ECO:0000256" key="5">
    <source>
        <dbReference type="ARBA" id="ARBA00022553"/>
    </source>
</evidence>
<evidence type="ECO:0000256" key="9">
    <source>
        <dbReference type="ARBA" id="ARBA00022840"/>
    </source>
</evidence>
<evidence type="ECO:0000259" key="15">
    <source>
        <dbReference type="PROSITE" id="PS50885"/>
    </source>
</evidence>
<dbReference type="SMART" id="SM00387">
    <property type="entry name" value="HATPase_c"/>
    <property type="match status" value="1"/>
</dbReference>
<keyword evidence="12" id="KW-0175">Coiled coil</keyword>
<reference evidence="16 17" key="1">
    <citation type="submission" date="2019-07" db="EMBL/GenBank/DDBJ databases">
        <authorList>
            <person name="Park Y.J."/>
            <person name="Jeong S.E."/>
            <person name="Jung H.S."/>
        </authorList>
    </citation>
    <scope>NUCLEOTIDE SEQUENCE [LARGE SCALE GENOMIC DNA]</scope>
    <source>
        <strain evidence="17">P16(2019)</strain>
    </source>
</reference>
<dbReference type="OrthoDB" id="335833at2"/>
<keyword evidence="11 13" id="KW-0472">Membrane</keyword>
<evidence type="ECO:0000256" key="2">
    <source>
        <dbReference type="ARBA" id="ARBA00004651"/>
    </source>
</evidence>
<gene>
    <name evidence="16" type="ORF">FN960_07630</name>
</gene>
<feature type="transmembrane region" description="Helical" evidence="13">
    <location>
        <begin position="7"/>
        <end position="27"/>
    </location>
</feature>
<dbReference type="EC" id="2.7.13.3" evidence="3"/>
<dbReference type="GO" id="GO:0005886">
    <property type="term" value="C:plasma membrane"/>
    <property type="evidence" value="ECO:0007669"/>
    <property type="project" value="UniProtKB-SubCell"/>
</dbReference>
<feature type="domain" description="Histidine kinase" evidence="14">
    <location>
        <begin position="250"/>
        <end position="473"/>
    </location>
</feature>
<keyword evidence="8 16" id="KW-0418">Kinase</keyword>
<name>A0A553ZZM6_9BACI</name>
<dbReference type="RefSeq" id="WP_143848113.1">
    <property type="nucleotide sequence ID" value="NZ_VLXZ01000004.1"/>
</dbReference>
<keyword evidence="10" id="KW-0902">Two-component regulatory system</keyword>
<proteinExistence type="predicted"/>
<evidence type="ECO:0000313" key="17">
    <source>
        <dbReference type="Proteomes" id="UP000318521"/>
    </source>
</evidence>
<dbReference type="InterPro" id="IPR004358">
    <property type="entry name" value="Sig_transdc_His_kin-like_C"/>
</dbReference>
<evidence type="ECO:0000256" key="8">
    <source>
        <dbReference type="ARBA" id="ARBA00022777"/>
    </source>
</evidence>
<accession>A0A553ZZM6</accession>
<evidence type="ECO:0000256" key="6">
    <source>
        <dbReference type="ARBA" id="ARBA00022679"/>
    </source>
</evidence>
<evidence type="ECO:0000256" key="3">
    <source>
        <dbReference type="ARBA" id="ARBA00012438"/>
    </source>
</evidence>
<keyword evidence="7" id="KW-0547">Nucleotide-binding</keyword>
<keyword evidence="6" id="KW-0808">Transferase</keyword>
<dbReference type="InterPro" id="IPR036097">
    <property type="entry name" value="HisK_dim/P_sf"/>
</dbReference>
<dbReference type="SUPFAM" id="SSF47384">
    <property type="entry name" value="Homodimeric domain of signal transducing histidine kinase"/>
    <property type="match status" value="1"/>
</dbReference>
<dbReference type="Proteomes" id="UP000318521">
    <property type="component" value="Unassembled WGS sequence"/>
</dbReference>
<evidence type="ECO:0000256" key="4">
    <source>
        <dbReference type="ARBA" id="ARBA00022475"/>
    </source>
</evidence>
<dbReference type="InterPro" id="IPR005467">
    <property type="entry name" value="His_kinase_dom"/>
</dbReference>
<comment type="caution">
    <text evidence="16">The sequence shown here is derived from an EMBL/GenBank/DDBJ whole genome shotgun (WGS) entry which is preliminary data.</text>
</comment>
<keyword evidence="5" id="KW-0597">Phosphoprotein</keyword>
<dbReference type="Pfam" id="PF02518">
    <property type="entry name" value="HATPase_c"/>
    <property type="match status" value="1"/>
</dbReference>
<keyword evidence="4" id="KW-1003">Cell membrane</keyword>
<dbReference type="GO" id="GO:0005524">
    <property type="term" value="F:ATP binding"/>
    <property type="evidence" value="ECO:0007669"/>
    <property type="project" value="UniProtKB-KW"/>
</dbReference>
<dbReference type="Pfam" id="PF00672">
    <property type="entry name" value="HAMP"/>
    <property type="match status" value="1"/>
</dbReference>
<dbReference type="CDD" id="cd06225">
    <property type="entry name" value="HAMP"/>
    <property type="match status" value="1"/>
</dbReference>
<evidence type="ECO:0000256" key="13">
    <source>
        <dbReference type="SAM" id="Phobius"/>
    </source>
</evidence>
<dbReference type="Gene3D" id="3.30.565.10">
    <property type="entry name" value="Histidine kinase-like ATPase, C-terminal domain"/>
    <property type="match status" value="1"/>
</dbReference>
<dbReference type="AlphaFoldDB" id="A0A553ZZM6"/>
<evidence type="ECO:0000256" key="1">
    <source>
        <dbReference type="ARBA" id="ARBA00000085"/>
    </source>
</evidence>
<dbReference type="FunFam" id="3.30.565.10:FF:000006">
    <property type="entry name" value="Sensor histidine kinase WalK"/>
    <property type="match status" value="1"/>
</dbReference>
<dbReference type="InterPro" id="IPR003594">
    <property type="entry name" value="HATPase_dom"/>
</dbReference>
<dbReference type="PANTHER" id="PTHR43711:SF1">
    <property type="entry name" value="HISTIDINE KINASE 1"/>
    <property type="match status" value="1"/>
</dbReference>
<organism evidence="16 17">
    <name type="scientific">Alkalicoccobacillus porphyridii</name>
    <dbReference type="NCBI Taxonomy" id="2597270"/>
    <lineage>
        <taxon>Bacteria</taxon>
        <taxon>Bacillati</taxon>
        <taxon>Bacillota</taxon>
        <taxon>Bacilli</taxon>
        <taxon>Bacillales</taxon>
        <taxon>Bacillaceae</taxon>
        <taxon>Alkalicoccobacillus</taxon>
    </lineage>
</organism>
<dbReference type="SMART" id="SM00388">
    <property type="entry name" value="HisKA"/>
    <property type="match status" value="1"/>
</dbReference>
<sequence>MSIRLKLYIILLLTAIVPFVVTLVFYIQLTGWFDREESAERLNAILRVNQISDFMKQHRDLMEEADELREAVINELEPNEDMTVYTAGYNQLFSTGNANSGSMTSRNQVMRNLYELKTSMRGYTYKEPIFTNEGEIIAFFTLQIERTEVQEKTNQTYWMALLIFLFAVGGTLTLVHFWLKRRMIVPINYILAEMGEIGRGLPNDDTKINKKQKDEMSQLLAGFGDMSQRLIEAKKNEEEEVANQQRLIAAISHDLRTPLTSIRAYAEGMSDHRDKQEDYAKVILAKTEFMQKLINDLLAYSAIQATSFSLNLKEVEAEELAELLVDGYSEQDLKVRVSSEIKVEPAMVSCDVNRLIQVMDNLIMNAVRYSDPFEEISILITNKRNELPSFVSYSPDQLYFLVSDKGKGIPKEEQERIFSSFYQIEKARNQTNSSGVGLGLSICQELIHKHHGTMQVYSGGKGSTFYFSIPSFNHDLKKEYSK</sequence>
<dbReference type="InterPro" id="IPR003661">
    <property type="entry name" value="HisK_dim/P_dom"/>
</dbReference>